<organism evidence="3 4">
    <name type="scientific">Denitrovibrio acetiphilus (strain DSM 12809 / NBRC 114555 / N2460)</name>
    <dbReference type="NCBI Taxonomy" id="522772"/>
    <lineage>
        <taxon>Bacteria</taxon>
        <taxon>Pseudomonadati</taxon>
        <taxon>Deferribacterota</taxon>
        <taxon>Deferribacteres</taxon>
        <taxon>Deferribacterales</taxon>
        <taxon>Geovibrionaceae</taxon>
        <taxon>Denitrovibrio</taxon>
    </lineage>
</organism>
<dbReference type="InterPro" id="IPR036291">
    <property type="entry name" value="NAD(P)-bd_dom_sf"/>
</dbReference>
<dbReference type="EMBL" id="CP001968">
    <property type="protein sequence ID" value="ADD69705.1"/>
    <property type="molecule type" value="Genomic_DNA"/>
</dbReference>
<name>D4H701_DENA2</name>
<evidence type="ECO:0000313" key="3">
    <source>
        <dbReference type="EMBL" id="ADD69705.1"/>
    </source>
</evidence>
<dbReference type="Gene3D" id="3.40.50.720">
    <property type="entry name" value="NAD(P)-binding Rossmann-like Domain"/>
    <property type="match status" value="1"/>
</dbReference>
<dbReference type="PANTHER" id="PTHR21363:SF0">
    <property type="entry name" value="PREPHENATE DEHYDROGENASE [NADP(+)]"/>
    <property type="match status" value="1"/>
</dbReference>
<dbReference type="GO" id="GO:0006571">
    <property type="term" value="P:tyrosine biosynthetic process"/>
    <property type="evidence" value="ECO:0007669"/>
    <property type="project" value="InterPro"/>
</dbReference>
<reference evidence="3 4" key="1">
    <citation type="journal article" date="2010" name="Stand. Genomic Sci.">
        <title>Complete genome sequence of Denitrovibrio acetiphilus type strain (N2460).</title>
        <authorList>
            <person name="Kiss H."/>
            <person name="Lang E."/>
            <person name="Lapidus A."/>
            <person name="Copeland A."/>
            <person name="Nolan M."/>
            <person name="Glavina Del Rio T."/>
            <person name="Chen F."/>
            <person name="Lucas S."/>
            <person name="Tice H."/>
            <person name="Cheng J.F."/>
            <person name="Han C."/>
            <person name="Goodwin L."/>
            <person name="Pitluck S."/>
            <person name="Liolios K."/>
            <person name="Pati A."/>
            <person name="Ivanova N."/>
            <person name="Mavromatis K."/>
            <person name="Chen A."/>
            <person name="Palaniappan K."/>
            <person name="Land M."/>
            <person name="Hauser L."/>
            <person name="Chang Y.J."/>
            <person name="Jeffries C.D."/>
            <person name="Detter J.C."/>
            <person name="Brettin T."/>
            <person name="Spring S."/>
            <person name="Rohde M."/>
            <person name="Goker M."/>
            <person name="Woyke T."/>
            <person name="Bristow J."/>
            <person name="Eisen J.A."/>
            <person name="Markowitz V."/>
            <person name="Hugenholtz P."/>
            <person name="Kyrpides N.C."/>
            <person name="Klenk H.P."/>
        </authorList>
    </citation>
    <scope>NUCLEOTIDE SEQUENCE [LARGE SCALE GENOMIC DNA]</scope>
    <source>
        <strain evidence="4">DSM 12809 / NBRC 114555 / N2460</strain>
    </source>
</reference>
<dbReference type="STRING" id="522772.Dacet_2955"/>
<accession>D4H701</accession>
<proteinExistence type="predicted"/>
<dbReference type="Proteomes" id="UP000002012">
    <property type="component" value="Chromosome"/>
</dbReference>
<dbReference type="GO" id="GO:0008977">
    <property type="term" value="F:prephenate dehydrogenase (NAD+) activity"/>
    <property type="evidence" value="ECO:0007669"/>
    <property type="project" value="InterPro"/>
</dbReference>
<dbReference type="InterPro" id="IPR008927">
    <property type="entry name" value="6-PGluconate_DH-like_C_sf"/>
</dbReference>
<evidence type="ECO:0000256" key="1">
    <source>
        <dbReference type="ARBA" id="ARBA00023002"/>
    </source>
</evidence>
<dbReference type="OrthoDB" id="9802008at2"/>
<protein>
    <submittedName>
        <fullName evidence="3">Prephenate dehydrogenase</fullName>
    </submittedName>
</protein>
<evidence type="ECO:0000259" key="2">
    <source>
        <dbReference type="PROSITE" id="PS51176"/>
    </source>
</evidence>
<dbReference type="SUPFAM" id="SSF51735">
    <property type="entry name" value="NAD(P)-binding Rossmann-fold domains"/>
    <property type="match status" value="1"/>
</dbReference>
<evidence type="ECO:0000313" key="4">
    <source>
        <dbReference type="Proteomes" id="UP000002012"/>
    </source>
</evidence>
<dbReference type="KEGG" id="dap:Dacet_2955"/>
<dbReference type="Pfam" id="PF02153">
    <property type="entry name" value="PDH_N"/>
    <property type="match status" value="1"/>
</dbReference>
<feature type="domain" description="Prephenate/arogenate dehydrogenase" evidence="2">
    <location>
        <begin position="4"/>
        <end position="275"/>
    </location>
</feature>
<dbReference type="InterPro" id="IPR046825">
    <property type="entry name" value="PDH_C"/>
</dbReference>
<dbReference type="SUPFAM" id="SSF48179">
    <property type="entry name" value="6-phosphogluconate dehydrogenase C-terminal domain-like"/>
    <property type="match status" value="1"/>
</dbReference>
<dbReference type="Gene3D" id="1.10.3660.10">
    <property type="entry name" value="6-phosphogluconate dehydrogenase C-terminal like domain"/>
    <property type="match status" value="1"/>
</dbReference>
<dbReference type="GO" id="GO:0004665">
    <property type="term" value="F:prephenate dehydrogenase (NADP+) activity"/>
    <property type="evidence" value="ECO:0007669"/>
    <property type="project" value="InterPro"/>
</dbReference>
<keyword evidence="4" id="KW-1185">Reference proteome</keyword>
<dbReference type="GO" id="GO:0070403">
    <property type="term" value="F:NAD+ binding"/>
    <property type="evidence" value="ECO:0007669"/>
    <property type="project" value="InterPro"/>
</dbReference>
<dbReference type="Pfam" id="PF20463">
    <property type="entry name" value="PDH_C"/>
    <property type="match status" value="1"/>
</dbReference>
<gene>
    <name evidence="3" type="ordered locus">Dacet_2955</name>
</gene>
<dbReference type="PANTHER" id="PTHR21363">
    <property type="entry name" value="PREPHENATE DEHYDROGENASE"/>
    <property type="match status" value="1"/>
</dbReference>
<dbReference type="InterPro" id="IPR046826">
    <property type="entry name" value="PDH_N"/>
</dbReference>
<dbReference type="InParanoid" id="D4H701"/>
<sequence precursor="true">MMFKHIAFAGLGLIGGSLALSFAERGVKLSAYDLNTDTLAKAVKTGLFEYATDDIDELLSLDFDLLYICLPVRSACEFITELGRRKFTKPVTDASSTKADVAGAAKQAGITFCGGHPIAGKEVSGFTNAEAGLFKGAYHILTPLSPEFDTQALRELHEAAGMKVTIMEPEQHDRTFGLVSHLPHITAFAMVQTVSAVDIDALNYTGAGFKDFSRIAASDPRMWTDIFLENDKNMIDLIDSYIAEMERWKNAIQNSDEKAMYQMIEHAAELRRRLS</sequence>
<dbReference type="AlphaFoldDB" id="D4H701"/>
<dbReference type="InterPro" id="IPR003099">
    <property type="entry name" value="Prephen_DH"/>
</dbReference>
<keyword evidence="1" id="KW-0560">Oxidoreductase</keyword>
<dbReference type="eggNOG" id="COG0287">
    <property type="taxonomic scope" value="Bacteria"/>
</dbReference>
<dbReference type="PROSITE" id="PS51176">
    <property type="entry name" value="PDH_ADH"/>
    <property type="match status" value="1"/>
</dbReference>
<dbReference type="RefSeq" id="WP_013012190.1">
    <property type="nucleotide sequence ID" value="NC_013943.1"/>
</dbReference>
<dbReference type="PaxDb" id="522772-Dacet_2955"/>
<dbReference type="InterPro" id="IPR050812">
    <property type="entry name" value="Preph/Arog_dehydrog"/>
</dbReference>
<dbReference type="HOGENOM" id="CLU_055968_2_0_0"/>